<accession>A0AAV6U0X4</accession>
<reference evidence="1 2" key="1">
    <citation type="journal article" date="2022" name="Nat. Ecol. Evol.">
        <title>A masculinizing supergene underlies an exaggerated male reproductive morph in a spider.</title>
        <authorList>
            <person name="Hendrickx F."/>
            <person name="De Corte Z."/>
            <person name="Sonet G."/>
            <person name="Van Belleghem S.M."/>
            <person name="Kostlbacher S."/>
            <person name="Vangestel C."/>
        </authorList>
    </citation>
    <scope>NUCLEOTIDE SEQUENCE [LARGE SCALE GENOMIC DNA]</scope>
    <source>
        <strain evidence="1">W744_W776</strain>
    </source>
</reference>
<name>A0AAV6U0X4_9ARAC</name>
<proteinExistence type="predicted"/>
<organism evidence="1 2">
    <name type="scientific">Oedothorax gibbosus</name>
    <dbReference type="NCBI Taxonomy" id="931172"/>
    <lineage>
        <taxon>Eukaryota</taxon>
        <taxon>Metazoa</taxon>
        <taxon>Ecdysozoa</taxon>
        <taxon>Arthropoda</taxon>
        <taxon>Chelicerata</taxon>
        <taxon>Arachnida</taxon>
        <taxon>Araneae</taxon>
        <taxon>Araneomorphae</taxon>
        <taxon>Entelegynae</taxon>
        <taxon>Araneoidea</taxon>
        <taxon>Linyphiidae</taxon>
        <taxon>Erigoninae</taxon>
        <taxon>Oedothorax</taxon>
    </lineage>
</organism>
<evidence type="ECO:0000313" key="2">
    <source>
        <dbReference type="Proteomes" id="UP000827092"/>
    </source>
</evidence>
<sequence length="209" mass="24236">MALSKNLAVAVMLIEEEDDEAAFVYRTLFTNREEDLMFQRKRVEGAYENLVKGHLFRNEAKFKEYFRLSIKLFRQVLSHIEADVASRPCNRRRQPISVEEKLCLTLRYLATGESFRSLAFQYRISHSWIGQIIPEVLDAIVKNLMSIHLPAPTTSAFEEIEAGFHELWGFPNCCGAIDGKHDVREKFKAYFNSSRGALRWQAKMVNRKA</sequence>
<dbReference type="EMBL" id="JAFNEN010000717">
    <property type="protein sequence ID" value="KAG8178092.1"/>
    <property type="molecule type" value="Genomic_DNA"/>
</dbReference>
<gene>
    <name evidence="1" type="ORF">JTE90_017441</name>
</gene>
<evidence type="ECO:0008006" key="3">
    <source>
        <dbReference type="Google" id="ProtNLM"/>
    </source>
</evidence>
<protein>
    <recommendedName>
        <fullName evidence="3">Transposase Helix-turn-helix domain-containing protein</fullName>
    </recommendedName>
</protein>
<evidence type="ECO:0000313" key="1">
    <source>
        <dbReference type="EMBL" id="KAG8178092.1"/>
    </source>
</evidence>
<dbReference type="AlphaFoldDB" id="A0AAV6U0X4"/>
<dbReference type="Proteomes" id="UP000827092">
    <property type="component" value="Unassembled WGS sequence"/>
</dbReference>
<comment type="caution">
    <text evidence="1">The sequence shown here is derived from an EMBL/GenBank/DDBJ whole genome shotgun (WGS) entry which is preliminary data.</text>
</comment>
<keyword evidence="2" id="KW-1185">Reference proteome</keyword>